<accession>B2I7M4</accession>
<dbReference type="HOGENOM" id="CLU_2557540_0_0_6"/>
<evidence type="ECO:0000256" key="1">
    <source>
        <dbReference type="SAM" id="MobiDB-lite"/>
    </source>
</evidence>
<dbReference type="Proteomes" id="UP000001698">
    <property type="component" value="Chromosome"/>
</dbReference>
<feature type="region of interest" description="Disordered" evidence="1">
    <location>
        <begin position="1"/>
        <end position="29"/>
    </location>
</feature>
<organism evidence="2 3">
    <name type="scientific">Xylella fastidiosa (strain M23)</name>
    <dbReference type="NCBI Taxonomy" id="405441"/>
    <lineage>
        <taxon>Bacteria</taxon>
        <taxon>Pseudomonadati</taxon>
        <taxon>Pseudomonadota</taxon>
        <taxon>Gammaproteobacteria</taxon>
        <taxon>Lysobacterales</taxon>
        <taxon>Lysobacteraceae</taxon>
        <taxon>Xylella</taxon>
    </lineage>
</organism>
<reference evidence="2 3" key="1">
    <citation type="journal article" date="2010" name="J. Bacteriol.">
        <title>Whole genome sequences of two Xylella fastidiosa strains (M12 and M23) causing almond leaf scorch disease in California.</title>
        <authorList>
            <person name="Chen J."/>
            <person name="Xie G."/>
            <person name="Han S."/>
            <person name="Chertkov O."/>
            <person name="Sims D."/>
            <person name="Civerolo E.L."/>
        </authorList>
    </citation>
    <scope>NUCLEOTIDE SEQUENCE [LARGE SCALE GENOMIC DNA]</scope>
    <source>
        <strain evidence="2 3">M23</strain>
    </source>
</reference>
<dbReference type="KEGG" id="xfn:XfasM23_0303"/>
<dbReference type="EMBL" id="CP001011">
    <property type="protein sequence ID" value="ACB91752.1"/>
    <property type="molecule type" value="Genomic_DNA"/>
</dbReference>
<evidence type="ECO:0000313" key="2">
    <source>
        <dbReference type="EMBL" id="ACB91752.1"/>
    </source>
</evidence>
<name>B2I7M4_XYLF2</name>
<protein>
    <submittedName>
        <fullName evidence="2">Uncharacterized protein</fullName>
    </submittedName>
</protein>
<proteinExistence type="predicted"/>
<sequence length="82" mass="9472">MNRTRKKDSTSNELFQPQPQRNLTSPHHRTHWTIRTFTPTKTNSVMAQCLTYQNDTQQIANTSLWRLLPTSTPSTTMQTGIP</sequence>
<evidence type="ECO:0000313" key="3">
    <source>
        <dbReference type="Proteomes" id="UP000001698"/>
    </source>
</evidence>
<gene>
    <name evidence="2" type="ordered locus">XfasM23_0303</name>
</gene>
<dbReference type="AlphaFoldDB" id="B2I7M4"/>
<feature type="compositionally biased region" description="Polar residues" evidence="1">
    <location>
        <begin position="11"/>
        <end position="25"/>
    </location>
</feature>